<dbReference type="Gene3D" id="1.20.144.10">
    <property type="entry name" value="Phosphatidic acid phosphatase type 2/haloperoxidase"/>
    <property type="match status" value="2"/>
</dbReference>
<gene>
    <name evidence="3" type="ORF">DFP98_11816</name>
</gene>
<comment type="caution">
    <text evidence="3">The sequence shown here is derived from an EMBL/GenBank/DDBJ whole genome shotgun (WGS) entry which is preliminary data.</text>
</comment>
<dbReference type="InterPro" id="IPR036938">
    <property type="entry name" value="PAP2/HPO_sf"/>
</dbReference>
<keyword evidence="1" id="KW-0472">Membrane</keyword>
<dbReference type="AlphaFoldDB" id="A0A3D9IZA6"/>
<feature type="transmembrane region" description="Helical" evidence="1">
    <location>
        <begin position="9"/>
        <end position="28"/>
    </location>
</feature>
<feature type="transmembrane region" description="Helical" evidence="1">
    <location>
        <begin position="88"/>
        <end position="105"/>
    </location>
</feature>
<keyword evidence="1" id="KW-0812">Transmembrane</keyword>
<evidence type="ECO:0000259" key="2">
    <source>
        <dbReference type="SMART" id="SM00014"/>
    </source>
</evidence>
<sequence length="213" mass="23081">MKVKHDRRAHVWALLAALLFIVVSWLVIEDKLSSFDSGVIGVVQGWESPSVTRIAETLSAIGSTIGVIVIVAVVGILLAAMLGHRKELVLFGFSVGGAALLNTVLKSTFQRERPTLHRLAEETGYSFPSGHSMAAFALYGVLAFLLWRHVKSRKGRLILIVSAVLLVISIGLSRIYLGVHYPSDVLAGYLASMVWLGLGIELFRGWLGSSSKS</sequence>
<evidence type="ECO:0000313" key="4">
    <source>
        <dbReference type="Proteomes" id="UP000256977"/>
    </source>
</evidence>
<feature type="transmembrane region" description="Helical" evidence="1">
    <location>
        <begin position="157"/>
        <end position="177"/>
    </location>
</feature>
<dbReference type="InterPro" id="IPR000326">
    <property type="entry name" value="PAP2/HPO"/>
</dbReference>
<dbReference type="RefSeq" id="WP_116062636.1">
    <property type="nucleotide sequence ID" value="NZ_QRDZ01000018.1"/>
</dbReference>
<name>A0A3D9IZA6_9BACL</name>
<keyword evidence="4" id="KW-1185">Reference proteome</keyword>
<dbReference type="OrthoDB" id="9789113at2"/>
<organism evidence="3 4">
    <name type="scientific">Cohnella phaseoli</name>
    <dbReference type="NCBI Taxonomy" id="456490"/>
    <lineage>
        <taxon>Bacteria</taxon>
        <taxon>Bacillati</taxon>
        <taxon>Bacillota</taxon>
        <taxon>Bacilli</taxon>
        <taxon>Bacillales</taxon>
        <taxon>Paenibacillaceae</taxon>
        <taxon>Cohnella</taxon>
    </lineage>
</organism>
<proteinExistence type="predicted"/>
<dbReference type="PANTHER" id="PTHR14969">
    <property type="entry name" value="SPHINGOSINE-1-PHOSPHATE PHOSPHOHYDROLASE"/>
    <property type="match status" value="1"/>
</dbReference>
<feature type="domain" description="Phosphatidic acid phosphatase type 2/haloperoxidase" evidence="2">
    <location>
        <begin position="86"/>
        <end position="200"/>
    </location>
</feature>
<accession>A0A3D9IZA6</accession>
<dbReference type="SUPFAM" id="SSF48317">
    <property type="entry name" value="Acid phosphatase/Vanadium-dependent haloperoxidase"/>
    <property type="match status" value="1"/>
</dbReference>
<dbReference type="CDD" id="cd03392">
    <property type="entry name" value="PAP2_like_2"/>
    <property type="match status" value="1"/>
</dbReference>
<feature type="transmembrane region" description="Helical" evidence="1">
    <location>
        <begin position="125"/>
        <end position="145"/>
    </location>
</feature>
<dbReference type="Pfam" id="PF01569">
    <property type="entry name" value="PAP2"/>
    <property type="match status" value="1"/>
</dbReference>
<feature type="transmembrane region" description="Helical" evidence="1">
    <location>
        <begin position="189"/>
        <end position="207"/>
    </location>
</feature>
<dbReference type="PANTHER" id="PTHR14969:SF13">
    <property type="entry name" value="AT30094P"/>
    <property type="match status" value="1"/>
</dbReference>
<keyword evidence="1" id="KW-1133">Transmembrane helix</keyword>
<reference evidence="3 4" key="1">
    <citation type="submission" date="2018-07" db="EMBL/GenBank/DDBJ databases">
        <title>Genomic Encyclopedia of Type Strains, Phase III (KMG-III): the genomes of soil and plant-associated and newly described type strains.</title>
        <authorList>
            <person name="Whitman W."/>
        </authorList>
    </citation>
    <scope>NUCLEOTIDE SEQUENCE [LARGE SCALE GENOMIC DNA]</scope>
    <source>
        <strain evidence="3 4">CECT 7287</strain>
    </source>
</reference>
<dbReference type="SMART" id="SM00014">
    <property type="entry name" value="acidPPc"/>
    <property type="match status" value="1"/>
</dbReference>
<evidence type="ECO:0000256" key="1">
    <source>
        <dbReference type="SAM" id="Phobius"/>
    </source>
</evidence>
<evidence type="ECO:0000313" key="3">
    <source>
        <dbReference type="EMBL" id="RED66396.1"/>
    </source>
</evidence>
<dbReference type="Proteomes" id="UP000256977">
    <property type="component" value="Unassembled WGS sequence"/>
</dbReference>
<protein>
    <submittedName>
        <fullName evidence="3">Undecaprenyl-diphosphatase</fullName>
    </submittedName>
</protein>
<dbReference type="EMBL" id="QRDZ01000018">
    <property type="protein sequence ID" value="RED66396.1"/>
    <property type="molecule type" value="Genomic_DNA"/>
</dbReference>
<feature type="transmembrane region" description="Helical" evidence="1">
    <location>
        <begin position="58"/>
        <end position="81"/>
    </location>
</feature>